<protein>
    <submittedName>
        <fullName evidence="5">HTH-type transcriptional activator RhaS</fullName>
    </submittedName>
</protein>
<reference evidence="5" key="1">
    <citation type="submission" date="2021-12" db="EMBL/GenBank/DDBJ databases">
        <authorList>
            <person name="Rodrigo-Torres L."/>
            <person name="Arahal R. D."/>
            <person name="Lucena T."/>
        </authorList>
    </citation>
    <scope>NUCLEOTIDE SEQUENCE</scope>
    <source>
        <strain evidence="5">CECT 8226</strain>
    </source>
</reference>
<dbReference type="SUPFAM" id="SSF46689">
    <property type="entry name" value="Homeodomain-like"/>
    <property type="match status" value="1"/>
</dbReference>
<dbReference type="InterPro" id="IPR018060">
    <property type="entry name" value="HTH_AraC"/>
</dbReference>
<keyword evidence="3" id="KW-0804">Transcription</keyword>
<evidence type="ECO:0000256" key="2">
    <source>
        <dbReference type="ARBA" id="ARBA00023125"/>
    </source>
</evidence>
<evidence type="ECO:0000313" key="5">
    <source>
        <dbReference type="EMBL" id="CAH0529854.1"/>
    </source>
</evidence>
<organism evidence="5 6">
    <name type="scientific">Vibrio hippocampi</name>
    <dbReference type="NCBI Taxonomy" id="654686"/>
    <lineage>
        <taxon>Bacteria</taxon>
        <taxon>Pseudomonadati</taxon>
        <taxon>Pseudomonadota</taxon>
        <taxon>Gammaproteobacteria</taxon>
        <taxon>Vibrionales</taxon>
        <taxon>Vibrionaceae</taxon>
        <taxon>Vibrio</taxon>
    </lineage>
</organism>
<accession>A0ABN8DN02</accession>
<dbReference type="PRINTS" id="PR00032">
    <property type="entry name" value="HTHARAC"/>
</dbReference>
<dbReference type="PANTHER" id="PTHR47894">
    <property type="entry name" value="HTH-TYPE TRANSCRIPTIONAL REGULATOR GADX"/>
    <property type="match status" value="1"/>
</dbReference>
<gene>
    <name evidence="5" type="primary">rhaS_3</name>
    <name evidence="5" type="ORF">VHP8226_03610</name>
</gene>
<dbReference type="PROSITE" id="PS01124">
    <property type="entry name" value="HTH_ARAC_FAMILY_2"/>
    <property type="match status" value="1"/>
</dbReference>
<keyword evidence="1" id="KW-0805">Transcription regulation</keyword>
<dbReference type="InterPro" id="IPR020449">
    <property type="entry name" value="Tscrpt_reg_AraC-type_HTH"/>
</dbReference>
<evidence type="ECO:0000256" key="1">
    <source>
        <dbReference type="ARBA" id="ARBA00023015"/>
    </source>
</evidence>
<dbReference type="RefSeq" id="WP_237486414.1">
    <property type="nucleotide sequence ID" value="NZ_CAKLCM010000003.1"/>
</dbReference>
<dbReference type="PANTHER" id="PTHR47894:SF4">
    <property type="entry name" value="HTH-TYPE TRANSCRIPTIONAL REGULATOR GADX"/>
    <property type="match status" value="1"/>
</dbReference>
<proteinExistence type="predicted"/>
<dbReference type="Proteomes" id="UP000838160">
    <property type="component" value="Unassembled WGS sequence"/>
</dbReference>
<feature type="domain" description="HTH araC/xylS-type" evidence="4">
    <location>
        <begin position="230"/>
        <end position="328"/>
    </location>
</feature>
<comment type="caution">
    <text evidence="5">The sequence shown here is derived from an EMBL/GenBank/DDBJ whole genome shotgun (WGS) entry which is preliminary data.</text>
</comment>
<dbReference type="SMART" id="SM00342">
    <property type="entry name" value="HTH_ARAC"/>
    <property type="match status" value="1"/>
</dbReference>
<evidence type="ECO:0000259" key="4">
    <source>
        <dbReference type="PROSITE" id="PS01124"/>
    </source>
</evidence>
<dbReference type="EMBL" id="CAKLCM010000003">
    <property type="protein sequence ID" value="CAH0529854.1"/>
    <property type="molecule type" value="Genomic_DNA"/>
</dbReference>
<dbReference type="InterPro" id="IPR009057">
    <property type="entry name" value="Homeodomain-like_sf"/>
</dbReference>
<keyword evidence="2" id="KW-0238">DNA-binding</keyword>
<keyword evidence="6" id="KW-1185">Reference proteome</keyword>
<evidence type="ECO:0000313" key="6">
    <source>
        <dbReference type="Proteomes" id="UP000838160"/>
    </source>
</evidence>
<name>A0ABN8DN02_9VIBR</name>
<dbReference type="Gene3D" id="1.10.10.60">
    <property type="entry name" value="Homeodomain-like"/>
    <property type="match status" value="1"/>
</dbReference>
<evidence type="ECO:0000256" key="3">
    <source>
        <dbReference type="ARBA" id="ARBA00023163"/>
    </source>
</evidence>
<dbReference type="Pfam" id="PF12833">
    <property type="entry name" value="HTH_18"/>
    <property type="match status" value="1"/>
</dbReference>
<sequence>MQTISLVPRDTVEFFADMLHEIDHQPYELLRAATIPSDIHFNPDYQYLPESCLKNFFEVLTAHLCQQRLAWIFYRACKETCVPRLIALITERSSLQAALQQFCTQLQTQSTGSHCYLKQVAGKWWFIREKSGEDEAWFRTAETFAVICMAELLRTLTQDDWCPKSIGIQSDATDALSQLPLLANAQFFIGRSATVVEISTALVSKPVSLATPFIHVDQTATPDNPMSFAEQFRMSITPYLSMGKLPIKIAAEILRLNVRTLQRRLKQENIIYKSFIEHLVFEQVCQRLKRGDESITQIANRYGYSDAAHFSRSFKRIYGVSPSQYRKMPDLIGR</sequence>